<accession>A0A1I1G2F0</accession>
<evidence type="ECO:0000313" key="5">
    <source>
        <dbReference type="Proteomes" id="UP000199577"/>
    </source>
</evidence>
<keyword evidence="1" id="KW-0812">Transmembrane</keyword>
<evidence type="ECO:0000256" key="1">
    <source>
        <dbReference type="SAM" id="Phobius"/>
    </source>
</evidence>
<dbReference type="RefSeq" id="WP_139215817.1">
    <property type="nucleotide sequence ID" value="NZ_FOLL01000003.1"/>
</dbReference>
<evidence type="ECO:0000259" key="2">
    <source>
        <dbReference type="Pfam" id="PF04773"/>
    </source>
</evidence>
<proteinExistence type="predicted"/>
<dbReference type="Pfam" id="PF04773">
    <property type="entry name" value="FecR"/>
    <property type="match status" value="1"/>
</dbReference>
<keyword evidence="1" id="KW-1133">Transmembrane helix</keyword>
<gene>
    <name evidence="4" type="ORF">SAMN05421747_103186</name>
</gene>
<protein>
    <submittedName>
        <fullName evidence="4">FecR protein</fullName>
    </submittedName>
</protein>
<dbReference type="STRING" id="623281.SAMN05421747_103186"/>
<sequence>METNNNGNDGQSNRLAILLDRYADKTATPAETAELYALLAAGTHDEAISNLLADRMAAAEPLDRYDETEWDDMLGQIRQAHPVNVRPIRRYARQQRLAAWLGAAAILLLGFGFFMRQQRQAAAPMAQAMDVPPGQTGATLTLADGRKIVLADAATGTIADEGGIVVSKAPDGRLFYDAPRQTGDPNRIHTLATANGQTFRIALSDGTTVWLNAASTLQYPSTFGRQQRIVHVTGEAYFEVASDPERPFIVKSAAQRAQVLGTSFNIAAYPDEHETRTTLTEGALQIVNLQSNSVNTLSPGEQSTVAGATTTVAKAAVAAATSWKAGDFVFENEPLETIMKKLERWYDVEVVYEGDPTGITFYGMVSRNKNIRSVLRVMEMTGNVKFRIEEGANRDERRVVVII</sequence>
<dbReference type="Proteomes" id="UP000199577">
    <property type="component" value="Unassembled WGS sequence"/>
</dbReference>
<feature type="domain" description="FecR protein" evidence="2">
    <location>
        <begin position="190"/>
        <end position="283"/>
    </location>
</feature>
<evidence type="ECO:0000313" key="4">
    <source>
        <dbReference type="EMBL" id="SFC03350.1"/>
    </source>
</evidence>
<dbReference type="Gene3D" id="2.60.120.1440">
    <property type="match status" value="1"/>
</dbReference>
<name>A0A1I1G2F0_9SPHI</name>
<dbReference type="InterPro" id="IPR032508">
    <property type="entry name" value="FecR_C"/>
</dbReference>
<reference evidence="4 5" key="1">
    <citation type="submission" date="2016-10" db="EMBL/GenBank/DDBJ databases">
        <authorList>
            <person name="de Groot N.N."/>
        </authorList>
    </citation>
    <scope>NUCLEOTIDE SEQUENCE [LARGE SCALE GENOMIC DNA]</scope>
    <source>
        <strain evidence="4 5">DSM 22900</strain>
    </source>
</reference>
<dbReference type="EMBL" id="FOLL01000003">
    <property type="protein sequence ID" value="SFC03350.1"/>
    <property type="molecule type" value="Genomic_DNA"/>
</dbReference>
<keyword evidence="1" id="KW-0472">Membrane</keyword>
<dbReference type="PANTHER" id="PTHR30273:SF2">
    <property type="entry name" value="PROTEIN FECR"/>
    <property type="match status" value="1"/>
</dbReference>
<dbReference type="Pfam" id="PF16344">
    <property type="entry name" value="FecR_C"/>
    <property type="match status" value="1"/>
</dbReference>
<dbReference type="Gene3D" id="3.55.50.30">
    <property type="match status" value="1"/>
</dbReference>
<feature type="domain" description="Protein FecR C-terminal" evidence="3">
    <location>
        <begin position="327"/>
        <end position="390"/>
    </location>
</feature>
<feature type="transmembrane region" description="Helical" evidence="1">
    <location>
        <begin position="97"/>
        <end position="115"/>
    </location>
</feature>
<dbReference type="AlphaFoldDB" id="A0A1I1G2F0"/>
<dbReference type="GO" id="GO:0016989">
    <property type="term" value="F:sigma factor antagonist activity"/>
    <property type="evidence" value="ECO:0007669"/>
    <property type="project" value="TreeGrafter"/>
</dbReference>
<dbReference type="OrthoDB" id="1099963at2"/>
<dbReference type="InterPro" id="IPR006860">
    <property type="entry name" value="FecR"/>
</dbReference>
<organism evidence="4 5">
    <name type="scientific">Parapedobacter composti</name>
    <dbReference type="NCBI Taxonomy" id="623281"/>
    <lineage>
        <taxon>Bacteria</taxon>
        <taxon>Pseudomonadati</taxon>
        <taxon>Bacteroidota</taxon>
        <taxon>Sphingobacteriia</taxon>
        <taxon>Sphingobacteriales</taxon>
        <taxon>Sphingobacteriaceae</taxon>
        <taxon>Parapedobacter</taxon>
    </lineage>
</organism>
<keyword evidence="5" id="KW-1185">Reference proteome</keyword>
<evidence type="ECO:0000259" key="3">
    <source>
        <dbReference type="Pfam" id="PF16344"/>
    </source>
</evidence>
<dbReference type="PANTHER" id="PTHR30273">
    <property type="entry name" value="PERIPLASMIC SIGNAL SENSOR AND SIGMA FACTOR ACTIVATOR FECR-RELATED"/>
    <property type="match status" value="1"/>
</dbReference>
<dbReference type="InterPro" id="IPR012373">
    <property type="entry name" value="Ferrdict_sens_TM"/>
</dbReference>